<dbReference type="Gene3D" id="3.30.70.380">
    <property type="entry name" value="Ferrodoxin-fold anticodon-binding domain"/>
    <property type="match status" value="1"/>
</dbReference>
<keyword evidence="12 15" id="KW-0648">Protein biosynthesis</keyword>
<keyword evidence="4 15" id="KW-0963">Cytoplasm</keyword>
<dbReference type="InterPro" id="IPR036690">
    <property type="entry name" value="Fdx_antiC-bd_sf"/>
</dbReference>
<dbReference type="RefSeq" id="WP_181340082.1">
    <property type="nucleotide sequence ID" value="NZ_JAAKDE010000016.1"/>
</dbReference>
<organism evidence="20 21">
    <name type="scientific">Capillibacterium thermochitinicola</name>
    <dbReference type="NCBI Taxonomy" id="2699427"/>
    <lineage>
        <taxon>Bacteria</taxon>
        <taxon>Bacillati</taxon>
        <taxon>Bacillota</taxon>
        <taxon>Capillibacterium</taxon>
    </lineage>
</organism>
<dbReference type="Proteomes" id="UP000657177">
    <property type="component" value="Unassembled WGS sequence"/>
</dbReference>
<evidence type="ECO:0000256" key="3">
    <source>
        <dbReference type="ARBA" id="ARBA00011209"/>
    </source>
</evidence>
<dbReference type="AlphaFoldDB" id="A0A8J6I0Q9"/>
<comment type="subunit">
    <text evidence="3 15">Tetramer of two alpha and two beta subunits.</text>
</comment>
<dbReference type="SUPFAM" id="SSF54991">
    <property type="entry name" value="Anticodon-binding domain of PheRS"/>
    <property type="match status" value="1"/>
</dbReference>
<evidence type="ECO:0000313" key="21">
    <source>
        <dbReference type="Proteomes" id="UP000657177"/>
    </source>
</evidence>
<feature type="binding site" evidence="15">
    <location>
        <position position="467"/>
    </location>
    <ligand>
        <name>Mg(2+)</name>
        <dbReference type="ChEBI" id="CHEBI:18420"/>
        <note>shared with alpha subunit</note>
    </ligand>
</feature>
<evidence type="ECO:0000256" key="6">
    <source>
        <dbReference type="ARBA" id="ARBA00022598"/>
    </source>
</evidence>
<keyword evidence="9 15" id="KW-0067">ATP-binding</keyword>
<dbReference type="InterPro" id="IPR012340">
    <property type="entry name" value="NA-bd_OB-fold"/>
</dbReference>
<dbReference type="InterPro" id="IPR004532">
    <property type="entry name" value="Phe-tRNA-ligase_IIc_bsu_bact"/>
</dbReference>
<evidence type="ECO:0000256" key="15">
    <source>
        <dbReference type="HAMAP-Rule" id="MF_00283"/>
    </source>
</evidence>
<dbReference type="SMART" id="SM00896">
    <property type="entry name" value="FDX-ACB"/>
    <property type="match status" value="1"/>
</dbReference>
<evidence type="ECO:0000259" key="17">
    <source>
        <dbReference type="PROSITE" id="PS50886"/>
    </source>
</evidence>
<dbReference type="SUPFAM" id="SSF50249">
    <property type="entry name" value="Nucleic acid-binding proteins"/>
    <property type="match status" value="1"/>
</dbReference>
<dbReference type="Gene3D" id="3.50.40.10">
    <property type="entry name" value="Phenylalanyl-trna Synthetase, Chain B, domain 3"/>
    <property type="match status" value="1"/>
</dbReference>
<feature type="binding site" evidence="15">
    <location>
        <position position="466"/>
    </location>
    <ligand>
        <name>Mg(2+)</name>
        <dbReference type="ChEBI" id="CHEBI:18420"/>
        <note>shared with alpha subunit</note>
    </ligand>
</feature>
<dbReference type="SUPFAM" id="SSF56037">
    <property type="entry name" value="PheT/TilS domain"/>
    <property type="match status" value="1"/>
</dbReference>
<dbReference type="Pfam" id="PF03483">
    <property type="entry name" value="B3_4"/>
    <property type="match status" value="1"/>
</dbReference>
<dbReference type="NCBIfam" id="TIGR00472">
    <property type="entry name" value="pheT_bact"/>
    <property type="match status" value="1"/>
</dbReference>
<comment type="cofactor">
    <cofactor evidence="15">
        <name>Mg(2+)</name>
        <dbReference type="ChEBI" id="CHEBI:18420"/>
    </cofactor>
    <text evidence="15">Binds 2 magnesium ions per tetramer.</text>
</comment>
<dbReference type="Gene3D" id="3.30.56.10">
    <property type="match status" value="2"/>
</dbReference>
<evidence type="ECO:0000256" key="11">
    <source>
        <dbReference type="ARBA" id="ARBA00022884"/>
    </source>
</evidence>
<keyword evidence="8 15" id="KW-0547">Nucleotide-binding</keyword>
<evidence type="ECO:0000256" key="9">
    <source>
        <dbReference type="ARBA" id="ARBA00022840"/>
    </source>
</evidence>
<dbReference type="InterPro" id="IPR005146">
    <property type="entry name" value="B3/B4_tRNA-bd"/>
</dbReference>
<name>A0A8J6I0Q9_9FIRM</name>
<evidence type="ECO:0000256" key="13">
    <source>
        <dbReference type="ARBA" id="ARBA00023146"/>
    </source>
</evidence>
<accession>A0A8J6I0Q9</accession>
<dbReference type="CDD" id="cd00769">
    <property type="entry name" value="PheRS_beta_core"/>
    <property type="match status" value="1"/>
</dbReference>
<feature type="domain" description="FDX-ACB" evidence="18">
    <location>
        <begin position="710"/>
        <end position="803"/>
    </location>
</feature>
<keyword evidence="11 16" id="KW-0694">RNA-binding</keyword>
<keyword evidence="5 16" id="KW-0820">tRNA-binding</keyword>
<dbReference type="HAMAP" id="MF_00283">
    <property type="entry name" value="Phe_tRNA_synth_beta1"/>
    <property type="match status" value="1"/>
</dbReference>
<comment type="subcellular location">
    <subcellularLocation>
        <location evidence="1 15">Cytoplasm</location>
    </subcellularLocation>
</comment>
<feature type="domain" description="B5" evidence="19">
    <location>
        <begin position="402"/>
        <end position="479"/>
    </location>
</feature>
<evidence type="ECO:0000259" key="18">
    <source>
        <dbReference type="PROSITE" id="PS51447"/>
    </source>
</evidence>
<evidence type="ECO:0000256" key="16">
    <source>
        <dbReference type="PROSITE-ProRule" id="PRU00209"/>
    </source>
</evidence>
<keyword evidence="6 15" id="KW-0436">Ligase</keyword>
<feature type="binding site" evidence="15">
    <location>
        <position position="463"/>
    </location>
    <ligand>
        <name>Mg(2+)</name>
        <dbReference type="ChEBI" id="CHEBI:18420"/>
        <note>shared with alpha subunit</note>
    </ligand>
</feature>
<sequence>MRVSYRWLQEYVPVEQSPEELAELLTMAGLEVDEVINLGAAYRSLKIGQVTSLQPHPRAGQLLVCGIRLPGGEVTVVTAATNLKVGDKVPVALPGSILPDGKAIQPVEFQGVVSQGMLCSEEELGLARKSEEIMVLPRDTDLNTDLPAVLGLDDHVLVLELTPNRADCYGMLNFAREVAALTGSQVKMPQFSVQDELEQSIHDLVTVEVLNPELAPRYAGRVFLNVKVGESPLWLKTRLLAAGMRPINNLVDLTNYVMLEFNQPLHAFDLNRMKDRKIVVRAARENELIQTLDGEERKLRAGQLVIADAERPQCIAGVMGAFDSEVTVATNSIFLESAYFLPVSIRRTAQELAIRSEAAIRFGKGLDPESVTLALDRVAFLVQQLKIAQVAKGTIDLNFRPPAARKIWFRPERINALLGTRLEKEEIMAIFQRLNFQTEEDKAAGKTYLVPPSYRLDIENEADLAEEVARIYGYNNIPATYPAAQIVGRLTPEQEFSAKVRNLLLGLGLTEIITYSFLGEKMFDRLNIPEGHQLRQTVKMMIPLSEEGSMLRTTLLPGVLESLSYNANRNHHDLQVFEIAHVYHPKEKAEELPDEPLHLAGGLSGRINEPGWNQNDREVDFYDGKGLLETLFDHLRVEGVRFRRGEHPAMHPGRTAVVEVAGHPVGFVGEIHPAVKKEFDLTTPVILFELNLDLLWSAVDKEIIRVAPLPKFPPVLRDLALVLPEKFSAQAVTDLFREIGGDKLEAVNLFDVYQGDKIPAGCRSMAFSLTFRTPDRTLQDDEVNTIMEAIIAAAAERFGAQLRS</sequence>
<dbReference type="InterPro" id="IPR033714">
    <property type="entry name" value="tRNA_bind_bactPheRS"/>
</dbReference>
<dbReference type="SMART" id="SM00874">
    <property type="entry name" value="B5"/>
    <property type="match status" value="1"/>
</dbReference>
<evidence type="ECO:0000256" key="2">
    <source>
        <dbReference type="ARBA" id="ARBA00008653"/>
    </source>
</evidence>
<dbReference type="EC" id="6.1.1.20" evidence="15"/>
<dbReference type="GO" id="GO:0004826">
    <property type="term" value="F:phenylalanine-tRNA ligase activity"/>
    <property type="evidence" value="ECO:0007669"/>
    <property type="project" value="UniProtKB-UniRule"/>
</dbReference>
<evidence type="ECO:0000256" key="4">
    <source>
        <dbReference type="ARBA" id="ARBA00022490"/>
    </source>
</evidence>
<dbReference type="PROSITE" id="PS50886">
    <property type="entry name" value="TRBD"/>
    <property type="match status" value="1"/>
</dbReference>
<dbReference type="Pfam" id="PF03147">
    <property type="entry name" value="FDX-ACB"/>
    <property type="match status" value="1"/>
</dbReference>
<dbReference type="InterPro" id="IPR020825">
    <property type="entry name" value="Phe-tRNA_synthase-like_B3/B4"/>
</dbReference>
<dbReference type="FunFam" id="3.30.930.10:FF:000022">
    <property type="entry name" value="Phenylalanine--tRNA ligase beta subunit"/>
    <property type="match status" value="1"/>
</dbReference>
<dbReference type="InterPro" id="IPR005147">
    <property type="entry name" value="tRNA_synthase_B5-dom"/>
</dbReference>
<comment type="caution">
    <text evidence="20">The sequence shown here is derived from an EMBL/GenBank/DDBJ whole genome shotgun (WGS) entry which is preliminary data.</text>
</comment>
<dbReference type="Gene3D" id="2.40.50.140">
    <property type="entry name" value="Nucleic acid-binding proteins"/>
    <property type="match status" value="1"/>
</dbReference>
<dbReference type="InterPro" id="IPR041616">
    <property type="entry name" value="PheRS_beta_core"/>
</dbReference>
<dbReference type="EMBL" id="JAAKDE010000016">
    <property type="protein sequence ID" value="MBA2133615.1"/>
    <property type="molecule type" value="Genomic_DNA"/>
</dbReference>
<feature type="binding site" evidence="15">
    <location>
        <position position="457"/>
    </location>
    <ligand>
        <name>Mg(2+)</name>
        <dbReference type="ChEBI" id="CHEBI:18420"/>
        <note>shared with alpha subunit</note>
    </ligand>
</feature>
<evidence type="ECO:0000256" key="12">
    <source>
        <dbReference type="ARBA" id="ARBA00022917"/>
    </source>
</evidence>
<comment type="catalytic activity">
    <reaction evidence="14 15">
        <text>tRNA(Phe) + L-phenylalanine + ATP = L-phenylalanyl-tRNA(Phe) + AMP + diphosphate + H(+)</text>
        <dbReference type="Rhea" id="RHEA:19413"/>
        <dbReference type="Rhea" id="RHEA-COMP:9668"/>
        <dbReference type="Rhea" id="RHEA-COMP:9699"/>
        <dbReference type="ChEBI" id="CHEBI:15378"/>
        <dbReference type="ChEBI" id="CHEBI:30616"/>
        <dbReference type="ChEBI" id="CHEBI:33019"/>
        <dbReference type="ChEBI" id="CHEBI:58095"/>
        <dbReference type="ChEBI" id="CHEBI:78442"/>
        <dbReference type="ChEBI" id="CHEBI:78531"/>
        <dbReference type="ChEBI" id="CHEBI:456215"/>
        <dbReference type="EC" id="6.1.1.20"/>
    </reaction>
</comment>
<keyword evidence="13 15" id="KW-0030">Aminoacyl-tRNA synthetase</keyword>
<dbReference type="GO" id="GO:0000287">
    <property type="term" value="F:magnesium ion binding"/>
    <property type="evidence" value="ECO:0007669"/>
    <property type="project" value="UniProtKB-UniRule"/>
</dbReference>
<evidence type="ECO:0000256" key="1">
    <source>
        <dbReference type="ARBA" id="ARBA00004496"/>
    </source>
</evidence>
<comment type="similarity">
    <text evidence="2 15">Belongs to the phenylalanyl-tRNA synthetase beta subunit family. Type 1 subfamily.</text>
</comment>
<dbReference type="SUPFAM" id="SSF55681">
    <property type="entry name" value="Class II aaRS and biotin synthetases"/>
    <property type="match status" value="1"/>
</dbReference>
<dbReference type="FunFam" id="3.30.56.10:FF:000002">
    <property type="entry name" value="Phenylalanine--tRNA ligase beta subunit"/>
    <property type="match status" value="1"/>
</dbReference>
<dbReference type="Pfam" id="PF03484">
    <property type="entry name" value="B5"/>
    <property type="match status" value="1"/>
</dbReference>
<dbReference type="GO" id="GO:0140096">
    <property type="term" value="F:catalytic activity, acting on a protein"/>
    <property type="evidence" value="ECO:0007669"/>
    <property type="project" value="UniProtKB-ARBA"/>
</dbReference>
<keyword evidence="7 15" id="KW-0479">Metal-binding</keyword>
<dbReference type="InterPro" id="IPR002547">
    <property type="entry name" value="tRNA-bd_dom"/>
</dbReference>
<dbReference type="PROSITE" id="PS51447">
    <property type="entry name" value="FDX_ACB"/>
    <property type="match status" value="1"/>
</dbReference>
<evidence type="ECO:0000256" key="10">
    <source>
        <dbReference type="ARBA" id="ARBA00022842"/>
    </source>
</evidence>
<dbReference type="CDD" id="cd02796">
    <property type="entry name" value="tRNA_bind_bactPheRS"/>
    <property type="match status" value="1"/>
</dbReference>
<dbReference type="InterPro" id="IPR045060">
    <property type="entry name" value="Phe-tRNA-ligase_IIc_bsu"/>
</dbReference>
<keyword evidence="21" id="KW-1185">Reference proteome</keyword>
<dbReference type="Gene3D" id="3.30.930.10">
    <property type="entry name" value="Bira Bifunctional Protein, Domain 2"/>
    <property type="match status" value="1"/>
</dbReference>
<feature type="domain" description="TRNA-binding" evidence="17">
    <location>
        <begin position="39"/>
        <end position="147"/>
    </location>
</feature>
<dbReference type="SUPFAM" id="SSF46955">
    <property type="entry name" value="Putative DNA-binding domain"/>
    <property type="match status" value="1"/>
</dbReference>
<dbReference type="InterPro" id="IPR009061">
    <property type="entry name" value="DNA-bd_dom_put_sf"/>
</dbReference>
<dbReference type="InterPro" id="IPR045864">
    <property type="entry name" value="aa-tRNA-synth_II/BPL/LPL"/>
</dbReference>
<evidence type="ECO:0000313" key="20">
    <source>
        <dbReference type="EMBL" id="MBA2133615.1"/>
    </source>
</evidence>
<dbReference type="GO" id="GO:0000049">
    <property type="term" value="F:tRNA binding"/>
    <property type="evidence" value="ECO:0007669"/>
    <property type="project" value="UniProtKB-UniRule"/>
</dbReference>
<dbReference type="GO" id="GO:0005524">
    <property type="term" value="F:ATP binding"/>
    <property type="evidence" value="ECO:0007669"/>
    <property type="project" value="UniProtKB-UniRule"/>
</dbReference>
<dbReference type="Pfam" id="PF01588">
    <property type="entry name" value="tRNA_bind"/>
    <property type="match status" value="1"/>
</dbReference>
<dbReference type="PANTHER" id="PTHR10947:SF0">
    <property type="entry name" value="PHENYLALANINE--TRNA LIGASE BETA SUBUNIT"/>
    <property type="match status" value="1"/>
</dbReference>
<evidence type="ECO:0000259" key="19">
    <source>
        <dbReference type="PROSITE" id="PS51483"/>
    </source>
</evidence>
<keyword evidence="10 15" id="KW-0460">Magnesium</keyword>
<gene>
    <name evidence="15" type="primary">pheT</name>
    <name evidence="20" type="ORF">G5B42_08705</name>
</gene>
<evidence type="ECO:0000256" key="7">
    <source>
        <dbReference type="ARBA" id="ARBA00022723"/>
    </source>
</evidence>
<dbReference type="GO" id="GO:0009328">
    <property type="term" value="C:phenylalanine-tRNA ligase complex"/>
    <property type="evidence" value="ECO:0007669"/>
    <property type="project" value="TreeGrafter"/>
</dbReference>
<dbReference type="SMART" id="SM00873">
    <property type="entry name" value="B3_4"/>
    <property type="match status" value="1"/>
</dbReference>
<dbReference type="PROSITE" id="PS51483">
    <property type="entry name" value="B5"/>
    <property type="match status" value="1"/>
</dbReference>
<evidence type="ECO:0000256" key="14">
    <source>
        <dbReference type="ARBA" id="ARBA00049255"/>
    </source>
</evidence>
<reference evidence="20" key="1">
    <citation type="submission" date="2020-06" db="EMBL/GenBank/DDBJ databases">
        <title>Novel chitinolytic bacterium.</title>
        <authorList>
            <person name="Ungkulpasvich U."/>
            <person name="Kosugi A."/>
            <person name="Uke A."/>
        </authorList>
    </citation>
    <scope>NUCLEOTIDE SEQUENCE</scope>
    <source>
        <strain evidence="20">UUS1-1</strain>
    </source>
</reference>
<dbReference type="PANTHER" id="PTHR10947">
    <property type="entry name" value="PHENYLALANYL-TRNA SYNTHETASE BETA CHAIN AND LEUCINE-RICH REPEAT-CONTAINING PROTEIN 47"/>
    <property type="match status" value="1"/>
</dbReference>
<dbReference type="GO" id="GO:0016740">
    <property type="term" value="F:transferase activity"/>
    <property type="evidence" value="ECO:0007669"/>
    <property type="project" value="UniProtKB-ARBA"/>
</dbReference>
<dbReference type="FunFam" id="3.30.70.380:FF:000001">
    <property type="entry name" value="Phenylalanine--tRNA ligase beta subunit"/>
    <property type="match status" value="1"/>
</dbReference>
<dbReference type="Pfam" id="PF17759">
    <property type="entry name" value="tRNA_synthFbeta"/>
    <property type="match status" value="1"/>
</dbReference>
<evidence type="ECO:0000256" key="5">
    <source>
        <dbReference type="ARBA" id="ARBA00022555"/>
    </source>
</evidence>
<dbReference type="InterPro" id="IPR005121">
    <property type="entry name" value="Fdx_antiC-bd"/>
</dbReference>
<evidence type="ECO:0000256" key="8">
    <source>
        <dbReference type="ARBA" id="ARBA00022741"/>
    </source>
</evidence>
<dbReference type="GO" id="GO:0006432">
    <property type="term" value="P:phenylalanyl-tRNA aminoacylation"/>
    <property type="evidence" value="ECO:0007669"/>
    <property type="project" value="UniProtKB-UniRule"/>
</dbReference>
<protein>
    <recommendedName>
        <fullName evidence="15">Phenylalanine--tRNA ligase beta subunit</fullName>
        <ecNumber evidence="15">6.1.1.20</ecNumber>
    </recommendedName>
    <alternativeName>
        <fullName evidence="15">Phenylalanyl-tRNA synthetase beta subunit</fullName>
        <shortName evidence="15">PheRS</shortName>
    </alternativeName>
</protein>
<proteinExistence type="inferred from homology"/>